<feature type="transmembrane region" description="Helical" evidence="8">
    <location>
        <begin position="47"/>
        <end position="67"/>
    </location>
</feature>
<keyword evidence="5 8" id="KW-1133">Transmembrane helix</keyword>
<keyword evidence="4 8" id="KW-0812">Transmembrane</keyword>
<organism evidence="9 10">
    <name type="scientific">Rhodocyclus tenuis</name>
    <name type="common">Rhodospirillum tenue</name>
    <dbReference type="NCBI Taxonomy" id="1066"/>
    <lineage>
        <taxon>Bacteria</taxon>
        <taxon>Pseudomonadati</taxon>
        <taxon>Pseudomonadota</taxon>
        <taxon>Betaproteobacteria</taxon>
        <taxon>Rhodocyclales</taxon>
        <taxon>Rhodocyclaceae</taxon>
        <taxon>Rhodocyclus</taxon>
    </lineage>
</organism>
<gene>
    <name evidence="9" type="ORF">GGD90_000408</name>
</gene>
<evidence type="ECO:0000256" key="1">
    <source>
        <dbReference type="ARBA" id="ARBA00004651"/>
    </source>
</evidence>
<dbReference type="Proteomes" id="UP000587070">
    <property type="component" value="Unassembled WGS sequence"/>
</dbReference>
<keyword evidence="6 8" id="KW-0472">Membrane</keyword>
<dbReference type="NCBIfam" id="TIGR01065">
    <property type="entry name" value="hlyIII"/>
    <property type="match status" value="1"/>
</dbReference>
<keyword evidence="7" id="KW-0479">Metal-binding</keyword>
<comment type="caution">
    <text evidence="9">The sequence shown here is derived from an EMBL/GenBank/DDBJ whole genome shotgun (WGS) entry which is preliminary data.</text>
</comment>
<dbReference type="Pfam" id="PF03006">
    <property type="entry name" value="HlyIII"/>
    <property type="match status" value="1"/>
</dbReference>
<feature type="transmembrane region" description="Helical" evidence="8">
    <location>
        <begin position="112"/>
        <end position="132"/>
    </location>
</feature>
<evidence type="ECO:0000313" key="10">
    <source>
        <dbReference type="Proteomes" id="UP000587070"/>
    </source>
</evidence>
<dbReference type="AlphaFoldDB" id="A0A840GCU1"/>
<feature type="transmembrane region" description="Helical" evidence="8">
    <location>
        <begin position="88"/>
        <end position="106"/>
    </location>
</feature>
<evidence type="ECO:0000313" key="9">
    <source>
        <dbReference type="EMBL" id="MBB4246059.1"/>
    </source>
</evidence>
<dbReference type="GO" id="GO:0140911">
    <property type="term" value="F:pore-forming activity"/>
    <property type="evidence" value="ECO:0007669"/>
    <property type="project" value="InterPro"/>
</dbReference>
<dbReference type="GO" id="GO:0046872">
    <property type="term" value="F:metal ion binding"/>
    <property type="evidence" value="ECO:0007669"/>
    <property type="project" value="UniProtKB-KW"/>
</dbReference>
<feature type="transmembrane region" description="Helical" evidence="8">
    <location>
        <begin position="196"/>
        <end position="216"/>
    </location>
</feature>
<evidence type="ECO:0000256" key="3">
    <source>
        <dbReference type="ARBA" id="ARBA00022475"/>
    </source>
</evidence>
<reference evidence="9 10" key="1">
    <citation type="submission" date="2020-08" db="EMBL/GenBank/DDBJ databases">
        <title>Genome sequencing of Purple Non-Sulfur Bacteria from various extreme environments.</title>
        <authorList>
            <person name="Mayer M."/>
        </authorList>
    </citation>
    <scope>NUCLEOTIDE SEQUENCE [LARGE SCALE GENOMIC DNA]</scope>
    <source>
        <strain evidence="9 10">2761</strain>
    </source>
</reference>
<feature type="transmembrane region" description="Helical" evidence="8">
    <location>
        <begin position="139"/>
        <end position="159"/>
    </location>
</feature>
<sequence>MSSASSPLPAYSFREELANAITHGVGIVLAIAGLAVMVAYSALHGDFWHIVSCAVFGATLILCYTASTLYHSVQGERLRQVLRTLDHSAIFLLIAGTYTPFMLVSLRGPWGWSLFAVIWTLAVAGIVLRLTLRGRLHGLVVALYVAMGWVAIVAVQPLLHTLGGGGLALLAAGGLAYTGGVIFYKWKRLPYNHAIWHGFVLLGSALHFFAVLFYVIPWPASGGA</sequence>
<keyword evidence="10" id="KW-1185">Reference proteome</keyword>
<feature type="transmembrane region" description="Helical" evidence="8">
    <location>
        <begin position="165"/>
        <end position="184"/>
    </location>
</feature>
<dbReference type="OrthoDB" id="9813689at2"/>
<evidence type="ECO:0000256" key="8">
    <source>
        <dbReference type="SAM" id="Phobius"/>
    </source>
</evidence>
<dbReference type="GO" id="GO:0005886">
    <property type="term" value="C:plasma membrane"/>
    <property type="evidence" value="ECO:0007669"/>
    <property type="project" value="UniProtKB-SubCell"/>
</dbReference>
<evidence type="ECO:0000256" key="2">
    <source>
        <dbReference type="ARBA" id="ARBA00008488"/>
    </source>
</evidence>
<feature type="binding site" evidence="7">
    <location>
        <position position="71"/>
    </location>
    <ligand>
        <name>Zn(2+)</name>
        <dbReference type="ChEBI" id="CHEBI:29105"/>
    </ligand>
</feature>
<comment type="similarity">
    <text evidence="2">Belongs to the UPF0073 (Hly-III) family.</text>
</comment>
<dbReference type="InterPro" id="IPR004254">
    <property type="entry name" value="AdipoR/HlyIII-related"/>
</dbReference>
<dbReference type="InterPro" id="IPR005744">
    <property type="entry name" value="Hy-lIII"/>
</dbReference>
<name>A0A840GCU1_RHOTE</name>
<dbReference type="RefSeq" id="WP_153114952.1">
    <property type="nucleotide sequence ID" value="NZ_JACIGE010000001.1"/>
</dbReference>
<feature type="transmembrane region" description="Helical" evidence="8">
    <location>
        <begin position="20"/>
        <end position="41"/>
    </location>
</feature>
<keyword evidence="7" id="KW-0862">Zinc</keyword>
<dbReference type="PANTHER" id="PTHR20855:SF3">
    <property type="entry name" value="LD03007P"/>
    <property type="match status" value="1"/>
</dbReference>
<dbReference type="EMBL" id="JACIGE010000001">
    <property type="protein sequence ID" value="MBB4246059.1"/>
    <property type="molecule type" value="Genomic_DNA"/>
</dbReference>
<evidence type="ECO:0000256" key="5">
    <source>
        <dbReference type="ARBA" id="ARBA00022989"/>
    </source>
</evidence>
<evidence type="ECO:0000256" key="4">
    <source>
        <dbReference type="ARBA" id="ARBA00022692"/>
    </source>
</evidence>
<dbReference type="PANTHER" id="PTHR20855">
    <property type="entry name" value="ADIPOR/PROGESTIN RECEPTOR-RELATED"/>
    <property type="match status" value="1"/>
</dbReference>
<keyword evidence="3" id="KW-1003">Cell membrane</keyword>
<comment type="subcellular location">
    <subcellularLocation>
        <location evidence="1">Cell membrane</location>
        <topology evidence="1">Multi-pass membrane protein</topology>
    </subcellularLocation>
</comment>
<evidence type="ECO:0000256" key="7">
    <source>
        <dbReference type="PIRSR" id="PIRSR604254-1"/>
    </source>
</evidence>
<protein>
    <submittedName>
        <fullName evidence="9">Hemolysin III</fullName>
    </submittedName>
</protein>
<evidence type="ECO:0000256" key="6">
    <source>
        <dbReference type="ARBA" id="ARBA00023136"/>
    </source>
</evidence>
<feature type="binding site" evidence="7">
    <location>
        <position position="193"/>
    </location>
    <ligand>
        <name>Zn(2+)</name>
        <dbReference type="ChEBI" id="CHEBI:29105"/>
    </ligand>
</feature>
<accession>A0A840GCU1</accession>
<proteinExistence type="inferred from homology"/>
<feature type="binding site" evidence="7">
    <location>
        <position position="197"/>
    </location>
    <ligand>
        <name>Zn(2+)</name>
        <dbReference type="ChEBI" id="CHEBI:29105"/>
    </ligand>
</feature>